<dbReference type="SUPFAM" id="SSF55008">
    <property type="entry name" value="HMA, heavy metal-associated domain"/>
    <property type="match status" value="1"/>
</dbReference>
<dbReference type="InterPro" id="IPR001802">
    <property type="entry name" value="MerP/CopZ"/>
</dbReference>
<organism evidence="3 4">
    <name type="scientific">Mariniphaga sediminis</name>
    <dbReference type="NCBI Taxonomy" id="1628158"/>
    <lineage>
        <taxon>Bacteria</taxon>
        <taxon>Pseudomonadati</taxon>
        <taxon>Bacteroidota</taxon>
        <taxon>Bacteroidia</taxon>
        <taxon>Marinilabiliales</taxon>
        <taxon>Prolixibacteraceae</taxon>
        <taxon>Mariniphaga</taxon>
    </lineage>
</organism>
<dbReference type="PANTHER" id="PTHR46594">
    <property type="entry name" value="P-TYPE CATION-TRANSPORTING ATPASE"/>
    <property type="match status" value="1"/>
</dbReference>
<keyword evidence="1" id="KW-0479">Metal-binding</keyword>
<protein>
    <submittedName>
        <fullName evidence="3">Copper chaperone</fullName>
    </submittedName>
</protein>
<comment type="caution">
    <text evidence="3">The sequence shown here is derived from an EMBL/GenBank/DDBJ whole genome shotgun (WGS) entry which is preliminary data.</text>
</comment>
<evidence type="ECO:0000313" key="3">
    <source>
        <dbReference type="EMBL" id="RIH66853.1"/>
    </source>
</evidence>
<evidence type="ECO:0000313" key="4">
    <source>
        <dbReference type="Proteomes" id="UP000266441"/>
    </source>
</evidence>
<dbReference type="CDD" id="cd00371">
    <property type="entry name" value="HMA"/>
    <property type="match status" value="1"/>
</dbReference>
<dbReference type="InterPro" id="IPR006122">
    <property type="entry name" value="HMA_Cu_ion-bd"/>
</dbReference>
<gene>
    <name evidence="3" type="ORF">D1164_04135</name>
</gene>
<dbReference type="OrthoDB" id="9813965at2"/>
<dbReference type="PANTHER" id="PTHR46594:SF4">
    <property type="entry name" value="P-TYPE CATION-TRANSPORTING ATPASE"/>
    <property type="match status" value="1"/>
</dbReference>
<sequence>MSEETLNISGMHCNMCVASIEKGVNEVEGVQFVKANLDDSTAVVRFDKNKTNLNEISRAVEKRGYSVIQMQ</sequence>
<dbReference type="EMBL" id="QWET01000002">
    <property type="protein sequence ID" value="RIH66853.1"/>
    <property type="molecule type" value="Genomic_DNA"/>
</dbReference>
<dbReference type="GO" id="GO:0005507">
    <property type="term" value="F:copper ion binding"/>
    <property type="evidence" value="ECO:0007669"/>
    <property type="project" value="InterPro"/>
</dbReference>
<keyword evidence="4" id="KW-1185">Reference proteome</keyword>
<dbReference type="FunFam" id="3.30.70.100:FF:000005">
    <property type="entry name" value="Copper-exporting P-type ATPase A"/>
    <property type="match status" value="1"/>
</dbReference>
<feature type="domain" description="HMA" evidence="2">
    <location>
        <begin position="2"/>
        <end position="68"/>
    </location>
</feature>
<dbReference type="AlphaFoldDB" id="A0A399D642"/>
<dbReference type="PRINTS" id="PR00946">
    <property type="entry name" value="HGSCAVENGER"/>
</dbReference>
<dbReference type="Pfam" id="PF00403">
    <property type="entry name" value="HMA"/>
    <property type="match status" value="1"/>
</dbReference>
<accession>A0A399D642</accession>
<proteinExistence type="predicted"/>
<evidence type="ECO:0000256" key="1">
    <source>
        <dbReference type="ARBA" id="ARBA00022723"/>
    </source>
</evidence>
<name>A0A399D642_9BACT</name>
<dbReference type="Proteomes" id="UP000266441">
    <property type="component" value="Unassembled WGS sequence"/>
</dbReference>
<evidence type="ECO:0000259" key="2">
    <source>
        <dbReference type="PROSITE" id="PS50846"/>
    </source>
</evidence>
<dbReference type="InterPro" id="IPR036163">
    <property type="entry name" value="HMA_dom_sf"/>
</dbReference>
<dbReference type="PROSITE" id="PS50846">
    <property type="entry name" value="HMA_2"/>
    <property type="match status" value="1"/>
</dbReference>
<dbReference type="InterPro" id="IPR006121">
    <property type="entry name" value="HMA_dom"/>
</dbReference>
<dbReference type="NCBIfam" id="TIGR00003">
    <property type="entry name" value="copper ion binding protein"/>
    <property type="match status" value="1"/>
</dbReference>
<dbReference type="Gene3D" id="3.30.70.100">
    <property type="match status" value="1"/>
</dbReference>
<reference evidence="3 4" key="1">
    <citation type="journal article" date="2015" name="Int. J. Syst. Evol. Microbiol.">
        <title>Mariniphaga sediminis sp. nov., isolated from coastal sediment.</title>
        <authorList>
            <person name="Wang F.Q."/>
            <person name="Shen Q.Y."/>
            <person name="Chen G.J."/>
            <person name="Du Z.J."/>
        </authorList>
    </citation>
    <scope>NUCLEOTIDE SEQUENCE [LARGE SCALE GENOMIC DNA]</scope>
    <source>
        <strain evidence="3 4">SY21</strain>
    </source>
</reference>